<feature type="domain" description="PAS" evidence="1">
    <location>
        <begin position="134"/>
        <end position="180"/>
    </location>
</feature>
<dbReference type="Proteomes" id="UP000248214">
    <property type="component" value="Unassembled WGS sequence"/>
</dbReference>
<dbReference type="Pfam" id="PF00989">
    <property type="entry name" value="PAS"/>
    <property type="match status" value="1"/>
</dbReference>
<dbReference type="EMBL" id="PDOD01000004">
    <property type="protein sequence ID" value="PYZ92332.1"/>
    <property type="molecule type" value="Genomic_DNA"/>
</dbReference>
<organism evidence="4 5">
    <name type="scientific">Salipaludibacillus keqinensis</name>
    <dbReference type="NCBI Taxonomy" id="2045207"/>
    <lineage>
        <taxon>Bacteria</taxon>
        <taxon>Bacillati</taxon>
        <taxon>Bacillota</taxon>
        <taxon>Bacilli</taxon>
        <taxon>Bacillales</taxon>
        <taxon>Bacillaceae</taxon>
    </lineage>
</organism>
<dbReference type="Pfam" id="PF13426">
    <property type="entry name" value="PAS_9"/>
    <property type="match status" value="1"/>
</dbReference>
<gene>
    <name evidence="4" type="ORF">CR194_15985</name>
</gene>
<dbReference type="InterPro" id="IPR000014">
    <property type="entry name" value="PAS"/>
</dbReference>
<dbReference type="InterPro" id="IPR052155">
    <property type="entry name" value="Biofilm_reg_signaling"/>
</dbReference>
<name>A0A323T9G2_9BACI</name>
<dbReference type="CDD" id="cd00130">
    <property type="entry name" value="PAS"/>
    <property type="match status" value="2"/>
</dbReference>
<dbReference type="InterPro" id="IPR000700">
    <property type="entry name" value="PAS-assoc_C"/>
</dbReference>
<evidence type="ECO:0008006" key="6">
    <source>
        <dbReference type="Google" id="ProtNLM"/>
    </source>
</evidence>
<dbReference type="GO" id="GO:0006355">
    <property type="term" value="P:regulation of DNA-templated transcription"/>
    <property type="evidence" value="ECO:0007669"/>
    <property type="project" value="InterPro"/>
</dbReference>
<protein>
    <recommendedName>
        <fullName evidence="6">Sensor domain-containing diguanylate cyclase</fullName>
    </recommendedName>
</protein>
<dbReference type="CDD" id="cd01949">
    <property type="entry name" value="GGDEF"/>
    <property type="match status" value="1"/>
</dbReference>
<accession>A0A323T9G2</accession>
<dbReference type="FunFam" id="3.30.70.270:FF:000001">
    <property type="entry name" value="Diguanylate cyclase domain protein"/>
    <property type="match status" value="1"/>
</dbReference>
<feature type="domain" description="PAC" evidence="2">
    <location>
        <begin position="81"/>
        <end position="133"/>
    </location>
</feature>
<dbReference type="Pfam" id="PF00990">
    <property type="entry name" value="GGDEF"/>
    <property type="match status" value="1"/>
</dbReference>
<comment type="caution">
    <text evidence="4">The sequence shown here is derived from an EMBL/GenBank/DDBJ whole genome shotgun (WGS) entry which is preliminary data.</text>
</comment>
<dbReference type="SUPFAM" id="SSF55785">
    <property type="entry name" value="PYP-like sensor domain (PAS domain)"/>
    <property type="match status" value="2"/>
</dbReference>
<dbReference type="InterPro" id="IPR001610">
    <property type="entry name" value="PAC"/>
</dbReference>
<dbReference type="InterPro" id="IPR000160">
    <property type="entry name" value="GGDEF_dom"/>
</dbReference>
<feature type="domain" description="GGDEF" evidence="3">
    <location>
        <begin position="305"/>
        <end position="441"/>
    </location>
</feature>
<dbReference type="InterPro" id="IPR035965">
    <property type="entry name" value="PAS-like_dom_sf"/>
</dbReference>
<keyword evidence="5" id="KW-1185">Reference proteome</keyword>
<dbReference type="OrthoDB" id="9759607at2"/>
<dbReference type="PROSITE" id="PS50887">
    <property type="entry name" value="GGDEF"/>
    <property type="match status" value="1"/>
</dbReference>
<evidence type="ECO:0000259" key="3">
    <source>
        <dbReference type="PROSITE" id="PS50887"/>
    </source>
</evidence>
<dbReference type="PANTHER" id="PTHR44757">
    <property type="entry name" value="DIGUANYLATE CYCLASE DGCP"/>
    <property type="match status" value="1"/>
</dbReference>
<dbReference type="InterPro" id="IPR029787">
    <property type="entry name" value="Nucleotide_cyclase"/>
</dbReference>
<dbReference type="SUPFAM" id="SSF55073">
    <property type="entry name" value="Nucleotide cyclase"/>
    <property type="match status" value="1"/>
</dbReference>
<feature type="domain" description="PAS" evidence="1">
    <location>
        <begin position="7"/>
        <end position="77"/>
    </location>
</feature>
<dbReference type="RefSeq" id="WP_110610881.1">
    <property type="nucleotide sequence ID" value="NZ_PDOD01000004.1"/>
</dbReference>
<dbReference type="SMART" id="SM00086">
    <property type="entry name" value="PAC"/>
    <property type="match status" value="2"/>
</dbReference>
<dbReference type="Gene3D" id="3.30.70.270">
    <property type="match status" value="1"/>
</dbReference>
<dbReference type="InterPro" id="IPR013767">
    <property type="entry name" value="PAS_fold"/>
</dbReference>
<evidence type="ECO:0000259" key="2">
    <source>
        <dbReference type="PROSITE" id="PS50113"/>
    </source>
</evidence>
<dbReference type="PANTHER" id="PTHR44757:SF2">
    <property type="entry name" value="BIOFILM ARCHITECTURE MAINTENANCE PROTEIN MBAA"/>
    <property type="match status" value="1"/>
</dbReference>
<sequence length="441" mass="50036">MINKIDTSVLFEQAFRFSSIGIALVSLKGKFVVTNPMLTNMLGYSELELKNKTFRDLTYSADLEDSVLKVDELIEGEVSYYQVEKRYIHKEGKIIWCLLNVSVVKDDEGTPLYFISQFQDITERKSYERQLNESQERLTKILETVPNGVTIIDLQGNITFANEMAEEILGLKKEDIVSRQYDTPDWKIKTVDGAAIPSEDLPFGRVVQTQQIVRDYVHVIESGSGDRKILSINASPLYDHKGRFISVLNSIVDITNKKNTEQELMEANKLLKKLAERDGLTGVANRRYFDDQLDTIWDRCNVDNTSLSLIMLDIDCFKKYNDYYGHQAGDDCLKKVTEVIDKKLEGLNTVFARYGGEEFAVILIGFCDNKAYLLAEELQKAVEGLKIPHATSTISDYVTISSGIGSMSPHQKNNRAELVKQADQALYLAKEKGRNRVAKFI</sequence>
<dbReference type="SMART" id="SM00091">
    <property type="entry name" value="PAS"/>
    <property type="match status" value="2"/>
</dbReference>
<dbReference type="InterPro" id="IPR043128">
    <property type="entry name" value="Rev_trsase/Diguanyl_cyclase"/>
</dbReference>
<dbReference type="SMART" id="SM00267">
    <property type="entry name" value="GGDEF"/>
    <property type="match status" value="1"/>
</dbReference>
<reference evidence="4 5" key="1">
    <citation type="submission" date="2017-10" db="EMBL/GenBank/DDBJ databases">
        <title>Bacillus sp. nov., a halophilic bacterium isolated from a Keqin Lake.</title>
        <authorList>
            <person name="Wang H."/>
        </authorList>
    </citation>
    <scope>NUCLEOTIDE SEQUENCE [LARGE SCALE GENOMIC DNA]</scope>
    <source>
        <strain evidence="4 5">KQ-12</strain>
    </source>
</reference>
<dbReference type="PROSITE" id="PS50112">
    <property type="entry name" value="PAS"/>
    <property type="match status" value="2"/>
</dbReference>
<evidence type="ECO:0000313" key="5">
    <source>
        <dbReference type="Proteomes" id="UP000248214"/>
    </source>
</evidence>
<dbReference type="NCBIfam" id="TIGR00254">
    <property type="entry name" value="GGDEF"/>
    <property type="match status" value="1"/>
</dbReference>
<proteinExistence type="predicted"/>
<dbReference type="Gene3D" id="3.30.450.20">
    <property type="entry name" value="PAS domain"/>
    <property type="match status" value="2"/>
</dbReference>
<dbReference type="NCBIfam" id="TIGR00229">
    <property type="entry name" value="sensory_box"/>
    <property type="match status" value="2"/>
</dbReference>
<evidence type="ECO:0000259" key="1">
    <source>
        <dbReference type="PROSITE" id="PS50112"/>
    </source>
</evidence>
<feature type="domain" description="PAC" evidence="2">
    <location>
        <begin position="214"/>
        <end position="266"/>
    </location>
</feature>
<evidence type="ECO:0000313" key="4">
    <source>
        <dbReference type="EMBL" id="PYZ92332.1"/>
    </source>
</evidence>
<dbReference type="PROSITE" id="PS50113">
    <property type="entry name" value="PAC"/>
    <property type="match status" value="2"/>
</dbReference>
<dbReference type="AlphaFoldDB" id="A0A323T9G2"/>